<protein>
    <recommendedName>
        <fullName evidence="3">LINE-1 type transposase domain-containing protein 1</fullName>
    </recommendedName>
    <alternativeName>
        <fullName evidence="4">ES cell-associated protein 11</fullName>
    </alternativeName>
</protein>
<evidence type="ECO:0000256" key="5">
    <source>
        <dbReference type="SAM" id="Coils"/>
    </source>
</evidence>
<reference evidence="9" key="2">
    <citation type="submission" date="2025-08" db="UniProtKB">
        <authorList>
            <consortium name="Ensembl"/>
        </authorList>
    </citation>
    <scope>IDENTIFICATION</scope>
</reference>
<feature type="region of interest" description="Disordered" evidence="6">
    <location>
        <begin position="152"/>
        <end position="227"/>
    </location>
</feature>
<evidence type="ECO:0000313" key="9">
    <source>
        <dbReference type="Ensembl" id="ENSSVLP00005005637.1"/>
    </source>
</evidence>
<feature type="coiled-coil region" evidence="5">
    <location>
        <begin position="648"/>
        <end position="675"/>
    </location>
</feature>
<dbReference type="Ensembl" id="ENSSVLT00005006262.1">
    <property type="protein sequence ID" value="ENSSVLP00005005637.1"/>
    <property type="gene ID" value="ENSSVLG00005004562.1"/>
</dbReference>
<accession>A0A8D2CMF1</accession>
<evidence type="ECO:0000256" key="2">
    <source>
        <dbReference type="ARBA" id="ARBA00061640"/>
    </source>
</evidence>
<organism evidence="9 10">
    <name type="scientific">Sciurus vulgaris</name>
    <name type="common">Eurasian red squirrel</name>
    <dbReference type="NCBI Taxonomy" id="55149"/>
    <lineage>
        <taxon>Eukaryota</taxon>
        <taxon>Metazoa</taxon>
        <taxon>Chordata</taxon>
        <taxon>Craniata</taxon>
        <taxon>Vertebrata</taxon>
        <taxon>Euteleostomi</taxon>
        <taxon>Mammalia</taxon>
        <taxon>Eutheria</taxon>
        <taxon>Euarchontoglires</taxon>
        <taxon>Glires</taxon>
        <taxon>Rodentia</taxon>
        <taxon>Sciuromorpha</taxon>
        <taxon>Sciuridae</taxon>
        <taxon>Sciurinae</taxon>
        <taxon>Sciurini</taxon>
        <taxon>Sciurus</taxon>
    </lineage>
</organism>
<keyword evidence="10" id="KW-1185">Reference proteome</keyword>
<dbReference type="InterPro" id="IPR043636">
    <property type="entry name" value="L1_RRM_dom"/>
</dbReference>
<feature type="region of interest" description="Disordered" evidence="6">
    <location>
        <begin position="371"/>
        <end position="434"/>
    </location>
</feature>
<comment type="similarity">
    <text evidence="2">Belongs to the transposase 22 family.</text>
</comment>
<dbReference type="InterPro" id="IPR042566">
    <property type="entry name" value="L1_C"/>
</dbReference>
<feature type="region of interest" description="Disordered" evidence="6">
    <location>
        <begin position="83"/>
        <end position="124"/>
    </location>
</feature>
<feature type="compositionally biased region" description="Acidic residues" evidence="6">
    <location>
        <begin position="390"/>
        <end position="431"/>
    </location>
</feature>
<dbReference type="GeneTree" id="ENSGT01050000244818"/>
<feature type="compositionally biased region" description="Basic and acidic residues" evidence="6">
    <location>
        <begin position="192"/>
        <end position="227"/>
    </location>
</feature>
<dbReference type="FunFam" id="3.30.70.1820:FF:000002">
    <property type="entry name" value="LINE-1 retrotransposable element ORF1 protein"/>
    <property type="match status" value="1"/>
</dbReference>
<feature type="compositionally biased region" description="Basic and acidic residues" evidence="6">
    <location>
        <begin position="87"/>
        <end position="124"/>
    </location>
</feature>
<evidence type="ECO:0000256" key="4">
    <source>
        <dbReference type="ARBA" id="ARBA00080263"/>
    </source>
</evidence>
<dbReference type="Proteomes" id="UP000694564">
    <property type="component" value="Chromosome 1"/>
</dbReference>
<keyword evidence="5" id="KW-0175">Coiled coil</keyword>
<sequence>MSTVQSKMSRLAKEQEKTSCVKRKQLIETDEEIAPALDFKYKDDISTAIMKKFKVLMEMQDLMFEEMRETLKSDLKEMLAVKSTVSETKDSKNSGSRKEWQKVKDLGSTKTEVVRGKEEKDSKMSECIENLPFKSKEIDELSCKLDKTKKYTGNRGKKLSQNEPQNCRAGEGTAESSDIEDDTYGNCNDHLQVPDEEKRKDREDGLVKEPGEEKLESFSNEERAEKASREVLADEGAVLTLAADPWSATLDVSKRWGDIFRVLRENGFEPEFLCEVKLAFKCDDEVKTFADLQSLRKFISQKPFVKKLLKDVLPQDEKMNQGGRRCGMPVKGGGKALVNSKHEAGGAASDGLHFLFIKEVKVARPEVKSLESREEEFSDWKEKGTPKFEEEGEDSETEEEEEEVSGMEEEEEEASGEEEEEEEGEEEEGDDNSILCEEQYSTFQGLTVVDKKNGVEEITRDDAEIVLIDLIVDSESEEEEEQGKSSQVKVKTTSQIEKKETLYGLKDIAFGYFVWDPEKKKLVKPQMVYKTQSGREAAMLRSQGSGTCCLTLHLTSLARSGAISHEDRKRHSCTNLNDPSGVTKFRKTEKASCKTLQIQALTSKEADLIKETEENFRRTVISTFREMQEEIRNIKKCLPDTLETNNSIDDLSSRMDILEERMNNLDDQMEEFSKDTIQMAKQIITKERLRDREDRFRSANIRLIGIPEKDSKENGAEDIIKEIIEENFPELQDSSLGIVSAHRIPSMIDENRLTPRHILVKFLNSSDKEKIIKASRERKEITYRGTRIRLTADLSLGTLDARSQWSNIIKVLQEEGFQPRILYPAKLAFDFQGKTKVFFDIEEFRKFISCVPSLKELLENIL</sequence>
<proteinExistence type="inferred from homology"/>
<feature type="compositionally biased region" description="Basic and acidic residues" evidence="6">
    <location>
        <begin position="378"/>
        <end position="389"/>
    </location>
</feature>
<dbReference type="PANTHER" id="PTHR11505">
    <property type="entry name" value="L1 TRANSPOSABLE ELEMENT-RELATED"/>
    <property type="match status" value="1"/>
</dbReference>
<reference evidence="9" key="3">
    <citation type="submission" date="2025-09" db="UniProtKB">
        <authorList>
            <consortium name="Ensembl"/>
        </authorList>
    </citation>
    <scope>IDENTIFICATION</scope>
</reference>
<dbReference type="AlphaFoldDB" id="A0A8D2CMF1"/>
<evidence type="ECO:0000259" key="7">
    <source>
        <dbReference type="Pfam" id="PF02994"/>
    </source>
</evidence>
<gene>
    <name evidence="9" type="primary">L1TD1</name>
</gene>
<dbReference type="InterPro" id="IPR004244">
    <property type="entry name" value="Transposase_22"/>
</dbReference>
<dbReference type="Pfam" id="PF17490">
    <property type="entry name" value="Tnp_22_dsRBD"/>
    <property type="match status" value="2"/>
</dbReference>
<evidence type="ECO:0000256" key="6">
    <source>
        <dbReference type="SAM" id="MobiDB-lite"/>
    </source>
</evidence>
<feature type="domain" description="L1 transposable element dsRBD-like" evidence="8">
    <location>
        <begin position="798"/>
        <end position="859"/>
    </location>
</feature>
<feature type="domain" description="L1 transposable element dsRBD-like" evidence="8">
    <location>
        <begin position="249"/>
        <end position="311"/>
    </location>
</feature>
<evidence type="ECO:0000259" key="8">
    <source>
        <dbReference type="Pfam" id="PF17490"/>
    </source>
</evidence>
<dbReference type="Gene3D" id="3.30.250.20">
    <property type="entry name" value="L1 transposable element, C-terminal domain"/>
    <property type="match status" value="2"/>
</dbReference>
<dbReference type="Gene3D" id="3.30.70.1820">
    <property type="entry name" value="L1 transposable element, RRM domain"/>
    <property type="match status" value="1"/>
</dbReference>
<feature type="domain" description="L1 transposable element RRM" evidence="7">
    <location>
        <begin position="699"/>
        <end position="793"/>
    </location>
</feature>
<evidence type="ECO:0000256" key="1">
    <source>
        <dbReference type="ARBA" id="ARBA00022553"/>
    </source>
</evidence>
<evidence type="ECO:0000313" key="10">
    <source>
        <dbReference type="Proteomes" id="UP000694564"/>
    </source>
</evidence>
<keyword evidence="1" id="KW-0597">Phosphoprotein</keyword>
<evidence type="ECO:0000256" key="3">
    <source>
        <dbReference type="ARBA" id="ARBA00073056"/>
    </source>
</evidence>
<dbReference type="Pfam" id="PF02994">
    <property type="entry name" value="Transposase_22"/>
    <property type="match status" value="1"/>
</dbReference>
<dbReference type="FunFam" id="3.30.250.20:FF:000002">
    <property type="entry name" value="LINE1 type transposase domain containing 1"/>
    <property type="match status" value="2"/>
</dbReference>
<reference evidence="9" key="1">
    <citation type="submission" date="2020-06" db="EMBL/GenBank/DDBJ databases">
        <authorList>
            <consortium name="Wellcome Sanger Institute Data Sharing"/>
        </authorList>
    </citation>
    <scope>NUCLEOTIDE SEQUENCE [LARGE SCALE GENOMIC DNA]</scope>
</reference>
<dbReference type="InterPro" id="IPR035300">
    <property type="entry name" value="L1_dsRBD"/>
</dbReference>
<name>A0A8D2CMF1_SCIVU</name>